<evidence type="ECO:0000256" key="1">
    <source>
        <dbReference type="ARBA" id="ARBA00023015"/>
    </source>
</evidence>
<dbReference type="SUPFAM" id="SSF46785">
    <property type="entry name" value="Winged helix' DNA-binding domain"/>
    <property type="match status" value="1"/>
</dbReference>
<dbReference type="PANTHER" id="PTHR42756:SF1">
    <property type="entry name" value="TRANSCRIPTIONAL REPRESSOR OF EMRAB OPERON"/>
    <property type="match status" value="1"/>
</dbReference>
<dbReference type="InterPro" id="IPR036388">
    <property type="entry name" value="WH-like_DNA-bd_sf"/>
</dbReference>
<dbReference type="PRINTS" id="PR00598">
    <property type="entry name" value="HTHMARR"/>
</dbReference>
<evidence type="ECO:0000313" key="6">
    <source>
        <dbReference type="Proteomes" id="UP001489509"/>
    </source>
</evidence>
<evidence type="ECO:0000313" key="5">
    <source>
        <dbReference type="EMBL" id="MEQ2441614.1"/>
    </source>
</evidence>
<evidence type="ECO:0000256" key="2">
    <source>
        <dbReference type="ARBA" id="ARBA00023125"/>
    </source>
</evidence>
<dbReference type="CDD" id="cd00090">
    <property type="entry name" value="HTH_ARSR"/>
    <property type="match status" value="1"/>
</dbReference>
<keyword evidence="2" id="KW-0238">DNA-binding</keyword>
<protein>
    <submittedName>
        <fullName evidence="5">MarR family transcriptional regulator</fullName>
    </submittedName>
</protein>
<dbReference type="PANTHER" id="PTHR42756">
    <property type="entry name" value="TRANSCRIPTIONAL REGULATOR, MARR"/>
    <property type="match status" value="1"/>
</dbReference>
<evidence type="ECO:0000256" key="3">
    <source>
        <dbReference type="ARBA" id="ARBA00023163"/>
    </source>
</evidence>
<organism evidence="5 6">
    <name type="scientific">Solibaculum intestinale</name>
    <dbReference type="NCBI Taxonomy" id="3133165"/>
    <lineage>
        <taxon>Bacteria</taxon>
        <taxon>Bacillati</taxon>
        <taxon>Bacillota</taxon>
        <taxon>Clostridia</taxon>
        <taxon>Eubacteriales</taxon>
        <taxon>Oscillospiraceae</taxon>
        <taxon>Solibaculum</taxon>
    </lineage>
</organism>
<dbReference type="PROSITE" id="PS01117">
    <property type="entry name" value="HTH_MARR_1"/>
    <property type="match status" value="1"/>
</dbReference>
<feature type="domain" description="HTH marR-type" evidence="4">
    <location>
        <begin position="7"/>
        <end position="139"/>
    </location>
</feature>
<name>A0ABV1E405_9FIRM</name>
<dbReference type="InterPro" id="IPR011991">
    <property type="entry name" value="ArsR-like_HTH"/>
</dbReference>
<dbReference type="InterPro" id="IPR023187">
    <property type="entry name" value="Tscrpt_reg_MarR-type_CS"/>
</dbReference>
<dbReference type="PROSITE" id="PS50995">
    <property type="entry name" value="HTH_MARR_2"/>
    <property type="match status" value="1"/>
</dbReference>
<gene>
    <name evidence="5" type="ORF">WMO26_12320</name>
</gene>
<dbReference type="InterPro" id="IPR000835">
    <property type="entry name" value="HTH_MarR-typ"/>
</dbReference>
<reference evidence="5 6" key="1">
    <citation type="submission" date="2024-03" db="EMBL/GenBank/DDBJ databases">
        <title>Human intestinal bacterial collection.</title>
        <authorList>
            <person name="Pauvert C."/>
            <person name="Hitch T.C.A."/>
            <person name="Clavel T."/>
        </authorList>
    </citation>
    <scope>NUCLEOTIDE SEQUENCE [LARGE SCALE GENOMIC DNA]</scope>
    <source>
        <strain evidence="5 6">CLA-JM-H44</strain>
    </source>
</reference>
<proteinExistence type="predicted"/>
<dbReference type="RefSeq" id="WP_349220812.1">
    <property type="nucleotide sequence ID" value="NZ_JBBMFD010000031.1"/>
</dbReference>
<dbReference type="Proteomes" id="UP001489509">
    <property type="component" value="Unassembled WGS sequence"/>
</dbReference>
<dbReference type="SMART" id="SM00347">
    <property type="entry name" value="HTH_MARR"/>
    <property type="match status" value="1"/>
</dbReference>
<dbReference type="EMBL" id="JBBMFD010000031">
    <property type="protein sequence ID" value="MEQ2441614.1"/>
    <property type="molecule type" value="Genomic_DNA"/>
</dbReference>
<sequence length="168" mass="19164">MDTILFNNTIRTLMRSINLEMAHVMNQNFQPLGLSTSQALVLIELFRRGPTRVCRLSEQMEMPASNISTICNRLEKSGLVRRIRDSEDQRRVHIELTDAGVSLTTAAEERMLKKQQELANFVSTQDKQIIIDGLTKLNDLFHRTRLALTSDGEEDAAEETRRITEGSF</sequence>
<dbReference type="InterPro" id="IPR036390">
    <property type="entry name" value="WH_DNA-bd_sf"/>
</dbReference>
<dbReference type="Pfam" id="PF01047">
    <property type="entry name" value="MarR"/>
    <property type="match status" value="1"/>
</dbReference>
<evidence type="ECO:0000259" key="4">
    <source>
        <dbReference type="PROSITE" id="PS50995"/>
    </source>
</evidence>
<keyword evidence="1" id="KW-0805">Transcription regulation</keyword>
<comment type="caution">
    <text evidence="5">The sequence shown here is derived from an EMBL/GenBank/DDBJ whole genome shotgun (WGS) entry which is preliminary data.</text>
</comment>
<dbReference type="Gene3D" id="1.10.10.10">
    <property type="entry name" value="Winged helix-like DNA-binding domain superfamily/Winged helix DNA-binding domain"/>
    <property type="match status" value="1"/>
</dbReference>
<accession>A0ABV1E405</accession>
<keyword evidence="3" id="KW-0804">Transcription</keyword>
<keyword evidence="6" id="KW-1185">Reference proteome</keyword>